<protein>
    <submittedName>
        <fullName evidence="2">Uncharacterized protein</fullName>
    </submittedName>
</protein>
<feature type="region of interest" description="Disordered" evidence="1">
    <location>
        <begin position="24"/>
        <end position="56"/>
    </location>
</feature>
<evidence type="ECO:0000313" key="4">
    <source>
        <dbReference type="Proteomes" id="UP000677228"/>
    </source>
</evidence>
<gene>
    <name evidence="2" type="ORF">OVA965_LOCUS7376</name>
    <name evidence="3" type="ORF">TMI583_LOCUS7371</name>
</gene>
<dbReference type="AlphaFoldDB" id="A0A8S2D186"/>
<dbReference type="EMBL" id="CAJNOK010002342">
    <property type="protein sequence ID" value="CAF0855736.1"/>
    <property type="molecule type" value="Genomic_DNA"/>
</dbReference>
<dbReference type="Proteomes" id="UP000682733">
    <property type="component" value="Unassembled WGS sequence"/>
</dbReference>
<reference evidence="2" key="1">
    <citation type="submission" date="2021-02" db="EMBL/GenBank/DDBJ databases">
        <authorList>
            <person name="Nowell W R."/>
        </authorList>
    </citation>
    <scope>NUCLEOTIDE SEQUENCE</scope>
</reference>
<evidence type="ECO:0000313" key="3">
    <source>
        <dbReference type="EMBL" id="CAF3640787.1"/>
    </source>
</evidence>
<evidence type="ECO:0000256" key="1">
    <source>
        <dbReference type="SAM" id="MobiDB-lite"/>
    </source>
</evidence>
<name>A0A8S2D186_9BILA</name>
<evidence type="ECO:0000313" key="2">
    <source>
        <dbReference type="EMBL" id="CAF0855736.1"/>
    </source>
</evidence>
<comment type="caution">
    <text evidence="2">The sequence shown here is derived from an EMBL/GenBank/DDBJ whole genome shotgun (WGS) entry which is preliminary data.</text>
</comment>
<accession>A0A8S2D186</accession>
<proteinExistence type="predicted"/>
<dbReference type="Proteomes" id="UP000677228">
    <property type="component" value="Unassembled WGS sequence"/>
</dbReference>
<dbReference type="EMBL" id="CAJOBA010002342">
    <property type="protein sequence ID" value="CAF3640787.1"/>
    <property type="molecule type" value="Genomic_DNA"/>
</dbReference>
<sequence>MLTGAQDPDERKVIRIRLLEVKKANSEKREKERRQREQRIENGVHERFKARNEENMQRMQKFEETAKSYGTKIESAIDKSKEKALQEKKVFIEKERQAELARIDQAAKSHISANIGESRGDYLTKLRQEWMLQDKHIDAKNLKELSRFTANSGMNKW</sequence>
<organism evidence="2 4">
    <name type="scientific">Didymodactylos carnosus</name>
    <dbReference type="NCBI Taxonomy" id="1234261"/>
    <lineage>
        <taxon>Eukaryota</taxon>
        <taxon>Metazoa</taxon>
        <taxon>Spiralia</taxon>
        <taxon>Gnathifera</taxon>
        <taxon>Rotifera</taxon>
        <taxon>Eurotatoria</taxon>
        <taxon>Bdelloidea</taxon>
        <taxon>Philodinida</taxon>
        <taxon>Philodinidae</taxon>
        <taxon>Didymodactylos</taxon>
    </lineage>
</organism>